<proteinExistence type="predicted"/>
<comment type="caution">
    <text evidence="2">The sequence shown here is derived from an EMBL/GenBank/DDBJ whole genome shotgun (WGS) entry which is preliminary data.</text>
</comment>
<feature type="compositionally biased region" description="Low complexity" evidence="1">
    <location>
        <begin position="187"/>
        <end position="204"/>
    </location>
</feature>
<feature type="compositionally biased region" description="Polar residues" evidence="1">
    <location>
        <begin position="165"/>
        <end position="179"/>
    </location>
</feature>
<feature type="region of interest" description="Disordered" evidence="1">
    <location>
        <begin position="85"/>
        <end position="130"/>
    </location>
</feature>
<evidence type="ECO:0000313" key="3">
    <source>
        <dbReference type="Proteomes" id="UP000324479"/>
    </source>
</evidence>
<evidence type="ECO:0000313" key="2">
    <source>
        <dbReference type="EMBL" id="KAA5544546.1"/>
    </source>
</evidence>
<name>A0A5M6DDL5_9BACT</name>
<feature type="region of interest" description="Disordered" evidence="1">
    <location>
        <begin position="59"/>
        <end position="78"/>
    </location>
</feature>
<protein>
    <recommendedName>
        <fullName evidence="4">Lipoprotein</fullName>
    </recommendedName>
</protein>
<feature type="region of interest" description="Disordered" evidence="1">
    <location>
        <begin position="165"/>
        <end position="220"/>
    </location>
</feature>
<evidence type="ECO:0008006" key="4">
    <source>
        <dbReference type="Google" id="ProtNLM"/>
    </source>
</evidence>
<dbReference type="PROSITE" id="PS51257">
    <property type="entry name" value="PROKAR_LIPOPROTEIN"/>
    <property type="match status" value="1"/>
</dbReference>
<sequence>MRFRLSCHPRKIWCVGLAAVTLAGCQAGQKAGGFVQVTEDPTAVVADIPAPEQRLASAAYRKPESPHDARATGVPVPGMPKVFQQQIQSARAADRGSSDAGDGTKSASTRAVGTEMRLTDGSSQKPAGDVMTAAKPAGDAIVTASASVPDNSDSSRTDVVQTGLVSASLTDLDPQTSKDASGDVQEAPKTTAAPTAADRTATAKADSEEPAGNVSTSTHPFSLEGALQQSLTDLPSLPEVAPTPGAAAPTRIADAASTDAGGPAVGHVGDLVFDDTTKPNAGSVALTSGTDSDDSAVRPAAHLAEEETAAAKGSDAALAPQPELTEDELYAQLLRRITSADEEESPQERERRLLIASHLMVLAGDPQAATESLEGISETDKQYLQNQLMGLWTLIDPEGHPSSGRRVTEALTKYRAATQFMAAATDSLSLDHLEFCTEIESYGQIKPFEGNRFSAGQQVILYCEVENFAVVEQDGRFQTELHGVYDIYDGSDTKIFSQLLPVDQQQSRNRLRDYFVAYEMYLPKQMPSGSYRLMLTLEDRVSKKYGQATIPFEIK</sequence>
<feature type="compositionally biased region" description="Basic and acidic residues" evidence="1">
    <location>
        <begin position="61"/>
        <end position="70"/>
    </location>
</feature>
<accession>A0A5M6DDL5</accession>
<organism evidence="2 3">
    <name type="scientific">Roseiconus nitratireducens</name>
    <dbReference type="NCBI Taxonomy" id="2605748"/>
    <lineage>
        <taxon>Bacteria</taxon>
        <taxon>Pseudomonadati</taxon>
        <taxon>Planctomycetota</taxon>
        <taxon>Planctomycetia</taxon>
        <taxon>Pirellulales</taxon>
        <taxon>Pirellulaceae</taxon>
        <taxon>Roseiconus</taxon>
    </lineage>
</organism>
<evidence type="ECO:0000256" key="1">
    <source>
        <dbReference type="SAM" id="MobiDB-lite"/>
    </source>
</evidence>
<gene>
    <name evidence="2" type="ORF">FYK55_09500</name>
</gene>
<dbReference type="Proteomes" id="UP000324479">
    <property type="component" value="Unassembled WGS sequence"/>
</dbReference>
<reference evidence="2 3" key="1">
    <citation type="submission" date="2019-08" db="EMBL/GenBank/DDBJ databases">
        <authorList>
            <person name="Dhanesh K."/>
            <person name="Kumar G."/>
            <person name="Sasikala C."/>
            <person name="Venkata Ramana C."/>
        </authorList>
    </citation>
    <scope>NUCLEOTIDE SEQUENCE [LARGE SCALE GENOMIC DNA]</scope>
    <source>
        <strain evidence="2 3">JC645</strain>
    </source>
</reference>
<dbReference type="AlphaFoldDB" id="A0A5M6DDL5"/>
<dbReference type="EMBL" id="VWOX01000004">
    <property type="protein sequence ID" value="KAA5544546.1"/>
    <property type="molecule type" value="Genomic_DNA"/>
</dbReference>
<keyword evidence="3" id="KW-1185">Reference proteome</keyword>